<dbReference type="InterPro" id="IPR017441">
    <property type="entry name" value="Protein_kinase_ATP_BS"/>
</dbReference>
<comment type="caution">
    <text evidence="8">The sequence shown here is derived from an EMBL/GenBank/DDBJ whole genome shotgun (WGS) entry which is preliminary data.</text>
</comment>
<keyword evidence="3 8" id="KW-0418">Kinase</keyword>
<accession>A0ABS8KYE4</accession>
<proteinExistence type="predicted"/>
<evidence type="ECO:0000313" key="8">
    <source>
        <dbReference type="EMBL" id="MCC8431119.1"/>
    </source>
</evidence>
<protein>
    <submittedName>
        <fullName evidence="8">Protein kinase</fullName>
    </submittedName>
</protein>
<dbReference type="EMBL" id="JAJISD010000008">
    <property type="protein sequence ID" value="MCC8431119.1"/>
    <property type="molecule type" value="Genomic_DNA"/>
</dbReference>
<dbReference type="CDD" id="cd14014">
    <property type="entry name" value="STKc_PknB_like"/>
    <property type="match status" value="1"/>
</dbReference>
<evidence type="ECO:0000256" key="1">
    <source>
        <dbReference type="ARBA" id="ARBA00022679"/>
    </source>
</evidence>
<dbReference type="PROSITE" id="PS00107">
    <property type="entry name" value="PROTEIN_KINASE_ATP"/>
    <property type="match status" value="1"/>
</dbReference>
<evidence type="ECO:0000256" key="5">
    <source>
        <dbReference type="PROSITE-ProRule" id="PRU10141"/>
    </source>
</evidence>
<organism evidence="8 9">
    <name type="scientific">Reyranella aquatilis</name>
    <dbReference type="NCBI Taxonomy" id="2035356"/>
    <lineage>
        <taxon>Bacteria</taxon>
        <taxon>Pseudomonadati</taxon>
        <taxon>Pseudomonadota</taxon>
        <taxon>Alphaproteobacteria</taxon>
        <taxon>Hyphomicrobiales</taxon>
        <taxon>Reyranellaceae</taxon>
        <taxon>Reyranella</taxon>
    </lineage>
</organism>
<dbReference type="GO" id="GO:0016301">
    <property type="term" value="F:kinase activity"/>
    <property type="evidence" value="ECO:0007669"/>
    <property type="project" value="UniProtKB-KW"/>
</dbReference>
<keyword evidence="1" id="KW-0808">Transferase</keyword>
<dbReference type="PANTHER" id="PTHR43289">
    <property type="entry name" value="MITOGEN-ACTIVATED PROTEIN KINASE KINASE KINASE 20-RELATED"/>
    <property type="match status" value="1"/>
</dbReference>
<dbReference type="PROSITE" id="PS00108">
    <property type="entry name" value="PROTEIN_KINASE_ST"/>
    <property type="match status" value="1"/>
</dbReference>
<dbReference type="InterPro" id="IPR000719">
    <property type="entry name" value="Prot_kinase_dom"/>
</dbReference>
<gene>
    <name evidence="8" type="ORF">LJ725_19270</name>
</gene>
<dbReference type="SMART" id="SM00220">
    <property type="entry name" value="S_TKc"/>
    <property type="match status" value="1"/>
</dbReference>
<keyword evidence="9" id="KW-1185">Reference proteome</keyword>
<evidence type="ECO:0000256" key="2">
    <source>
        <dbReference type="ARBA" id="ARBA00022741"/>
    </source>
</evidence>
<reference evidence="8 9" key="1">
    <citation type="submission" date="2021-11" db="EMBL/GenBank/DDBJ databases">
        <authorList>
            <person name="Lee D.-H."/>
            <person name="Kim S.-B."/>
        </authorList>
    </citation>
    <scope>NUCLEOTIDE SEQUENCE [LARGE SCALE GENOMIC DNA]</scope>
    <source>
        <strain evidence="8 9">KCTC 52223</strain>
    </source>
</reference>
<name>A0ABS8KYE4_9HYPH</name>
<evidence type="ECO:0000256" key="3">
    <source>
        <dbReference type="ARBA" id="ARBA00022777"/>
    </source>
</evidence>
<dbReference type="InterPro" id="IPR011009">
    <property type="entry name" value="Kinase-like_dom_sf"/>
</dbReference>
<dbReference type="Proteomes" id="UP001198862">
    <property type="component" value="Unassembled WGS sequence"/>
</dbReference>
<keyword evidence="4 5" id="KW-0067">ATP-binding</keyword>
<feature type="binding site" evidence="5">
    <location>
        <position position="60"/>
    </location>
    <ligand>
        <name>ATP</name>
        <dbReference type="ChEBI" id="CHEBI:30616"/>
    </ligand>
</feature>
<dbReference type="SUPFAM" id="SSF56112">
    <property type="entry name" value="Protein kinase-like (PK-like)"/>
    <property type="match status" value="1"/>
</dbReference>
<dbReference type="Pfam" id="PF00069">
    <property type="entry name" value="Pkinase"/>
    <property type="match status" value="1"/>
</dbReference>
<feature type="domain" description="Protein kinase" evidence="7">
    <location>
        <begin position="31"/>
        <end position="300"/>
    </location>
</feature>
<dbReference type="PROSITE" id="PS50011">
    <property type="entry name" value="PROTEIN_KINASE_DOM"/>
    <property type="match status" value="1"/>
</dbReference>
<dbReference type="Gene3D" id="1.10.510.10">
    <property type="entry name" value="Transferase(Phosphotransferase) domain 1"/>
    <property type="match status" value="1"/>
</dbReference>
<dbReference type="PANTHER" id="PTHR43289:SF34">
    <property type="entry name" value="SERINE_THREONINE-PROTEIN KINASE YBDM-RELATED"/>
    <property type="match status" value="1"/>
</dbReference>
<sequence length="629" mass="67723">MNEPTKIAGATPPEAEVDYVSLKAGQTIGRYEIVSVLGQGGFGITYRARDVQLGREVAIKEYLPSALAVRQDGSTVLPRTTKMADDFGWGRDRFVTEGRTLASLHRVPAIVQVFDFLEANGTAYIVMELLSGATLEDRISTGGRLKPEEVDRILWPLLDGLEQVHAAGFLHRDIKPANILLDAAGNPTLIDFGASRAAMVGRTAAMTAIFTPGYAAAEQMTSAKQGPWTDIYGLAATIYHAIAGKAPPNAFDRMLDDSYEPLAKIAPPGFSSGLLAGIDAGLTVTARDRPQSIAGWRPILGMASAPEAGATMVMGKHEDPALARVSVLGPATPTISAEAVPTGPPPKSKAGLWAGLAMVVLLALGGGGYYAMATRGPDPEIVKARAAAEAADEARRKADEEADKLRAEKAEREAKAKAEQDAKAKADLEARQKADAEAAKRKFEEDTRRKIEAEIADKKRAEEEAQRKADEEAAARQKAIDDARKATEFVTGNFDHFGKTLMLIGLKDRSGEIRLQGVDSVDDPALHKLAADALAAQPRNLRCRQTDRLTDGTPLYRCLITKRTAKEGLADIPDSDRDDLALVLVRTGLLLASCDAPRSYADAEDDARGSKQYLWSRVTVPEYKRRCTR</sequence>
<feature type="region of interest" description="Disordered" evidence="6">
    <location>
        <begin position="393"/>
        <end position="431"/>
    </location>
</feature>
<dbReference type="RefSeq" id="WP_230552274.1">
    <property type="nucleotide sequence ID" value="NZ_JAJISD010000008.1"/>
</dbReference>
<keyword evidence="2 5" id="KW-0547">Nucleotide-binding</keyword>
<evidence type="ECO:0000256" key="4">
    <source>
        <dbReference type="ARBA" id="ARBA00022840"/>
    </source>
</evidence>
<evidence type="ECO:0000313" key="9">
    <source>
        <dbReference type="Proteomes" id="UP001198862"/>
    </source>
</evidence>
<evidence type="ECO:0000256" key="6">
    <source>
        <dbReference type="SAM" id="MobiDB-lite"/>
    </source>
</evidence>
<dbReference type="InterPro" id="IPR008271">
    <property type="entry name" value="Ser/Thr_kinase_AS"/>
</dbReference>
<evidence type="ECO:0000259" key="7">
    <source>
        <dbReference type="PROSITE" id="PS50011"/>
    </source>
</evidence>